<dbReference type="Gene3D" id="1.10.10.10">
    <property type="entry name" value="Winged helix-like DNA-binding domain superfamily/Winged helix DNA-binding domain"/>
    <property type="match status" value="1"/>
</dbReference>
<dbReference type="PANTHER" id="PTHR10015:SF206">
    <property type="entry name" value="HSF-TYPE DNA-BINDING DOMAIN-CONTAINING PROTEIN"/>
    <property type="match status" value="1"/>
</dbReference>
<keyword evidence="3" id="KW-0539">Nucleus</keyword>
<reference evidence="8 9" key="1">
    <citation type="submission" date="2019-01" db="EMBL/GenBank/DDBJ databases">
        <authorList>
            <person name="Ferrante I. M."/>
        </authorList>
    </citation>
    <scope>NUCLEOTIDE SEQUENCE [LARGE SCALE GENOMIC DNA]</scope>
    <source>
        <strain evidence="8 9">B856</strain>
    </source>
</reference>
<dbReference type="InterPro" id="IPR000232">
    <property type="entry name" value="HSF_DNA-bd"/>
</dbReference>
<dbReference type="PANTHER" id="PTHR10015">
    <property type="entry name" value="HEAT SHOCK TRANSCRIPTION FACTOR"/>
    <property type="match status" value="1"/>
</dbReference>
<dbReference type="InterPro" id="IPR036390">
    <property type="entry name" value="WH_DNA-bd_sf"/>
</dbReference>
<keyword evidence="2" id="KW-0238">DNA-binding</keyword>
<organism evidence="8 9">
    <name type="scientific">Pseudo-nitzschia multistriata</name>
    <dbReference type="NCBI Taxonomy" id="183589"/>
    <lineage>
        <taxon>Eukaryota</taxon>
        <taxon>Sar</taxon>
        <taxon>Stramenopiles</taxon>
        <taxon>Ochrophyta</taxon>
        <taxon>Bacillariophyta</taxon>
        <taxon>Bacillariophyceae</taxon>
        <taxon>Bacillariophycidae</taxon>
        <taxon>Bacillariales</taxon>
        <taxon>Bacillariaceae</taxon>
        <taxon>Pseudo-nitzschia</taxon>
    </lineage>
</organism>
<dbReference type="Proteomes" id="UP000291116">
    <property type="component" value="Unassembled WGS sequence"/>
</dbReference>
<evidence type="ECO:0000256" key="6">
    <source>
        <dbReference type="SAM" id="MobiDB-lite"/>
    </source>
</evidence>
<evidence type="ECO:0000259" key="7">
    <source>
        <dbReference type="SMART" id="SM00415"/>
    </source>
</evidence>
<dbReference type="InterPro" id="IPR036388">
    <property type="entry name" value="WH-like_DNA-bd_sf"/>
</dbReference>
<evidence type="ECO:0000313" key="9">
    <source>
        <dbReference type="Proteomes" id="UP000291116"/>
    </source>
</evidence>
<comment type="subcellular location">
    <subcellularLocation>
        <location evidence="1">Nucleus</location>
    </subcellularLocation>
</comment>
<dbReference type="SMART" id="SM00415">
    <property type="entry name" value="HSF"/>
    <property type="match status" value="1"/>
</dbReference>
<dbReference type="EMBL" id="CAACVS010000017">
    <property type="protein sequence ID" value="VEU34072.1"/>
    <property type="molecule type" value="Genomic_DNA"/>
</dbReference>
<comment type="similarity">
    <text evidence="4">Belongs to the HSF family.</text>
</comment>
<accession>A0A448YW84</accession>
<dbReference type="Pfam" id="PF00447">
    <property type="entry name" value="HSF_DNA-bind"/>
    <property type="match status" value="1"/>
</dbReference>
<dbReference type="OrthoDB" id="48822at2759"/>
<proteinExistence type="inferred from homology"/>
<evidence type="ECO:0000256" key="1">
    <source>
        <dbReference type="ARBA" id="ARBA00004123"/>
    </source>
</evidence>
<gene>
    <name evidence="8" type="ORF">PSNMU_V1.4_AUG-EV-PASAV3_0007650</name>
</gene>
<dbReference type="GO" id="GO:0043565">
    <property type="term" value="F:sequence-specific DNA binding"/>
    <property type="evidence" value="ECO:0007669"/>
    <property type="project" value="InterPro"/>
</dbReference>
<feature type="domain" description="HSF-type DNA-binding" evidence="7">
    <location>
        <begin position="404"/>
        <end position="501"/>
    </location>
</feature>
<evidence type="ECO:0000256" key="3">
    <source>
        <dbReference type="ARBA" id="ARBA00023242"/>
    </source>
</evidence>
<dbReference type="AlphaFoldDB" id="A0A448YW84"/>
<keyword evidence="5" id="KW-0175">Coiled coil</keyword>
<evidence type="ECO:0000256" key="5">
    <source>
        <dbReference type="SAM" id="Coils"/>
    </source>
</evidence>
<protein>
    <recommendedName>
        <fullName evidence="7">HSF-type DNA-binding domain-containing protein</fullName>
    </recommendedName>
</protein>
<evidence type="ECO:0000256" key="4">
    <source>
        <dbReference type="RuleBase" id="RU004020"/>
    </source>
</evidence>
<name>A0A448YW84_9STRA</name>
<feature type="coiled-coil region" evidence="5">
    <location>
        <begin position="194"/>
        <end position="248"/>
    </location>
</feature>
<evidence type="ECO:0000313" key="8">
    <source>
        <dbReference type="EMBL" id="VEU34072.1"/>
    </source>
</evidence>
<dbReference type="SUPFAM" id="SSF46785">
    <property type="entry name" value="Winged helix' DNA-binding domain"/>
    <property type="match status" value="1"/>
</dbReference>
<feature type="region of interest" description="Disordered" evidence="6">
    <location>
        <begin position="111"/>
        <end position="133"/>
    </location>
</feature>
<evidence type="ECO:0000256" key="2">
    <source>
        <dbReference type="ARBA" id="ARBA00023125"/>
    </source>
</evidence>
<dbReference type="GO" id="GO:0003700">
    <property type="term" value="F:DNA-binding transcription factor activity"/>
    <property type="evidence" value="ECO:0007669"/>
    <property type="project" value="InterPro"/>
</dbReference>
<sequence>MKGLLGTMYNDEMNVTGRDLREVGVEIDAGDNITVEVDVTRCGDMIENIDGPNTSNLPGDAFGEEDWIRQLQGNQLQEGNLIGQGSDNGLIHPQKPQYHLAYDQNISLTGALSGSGNSNRNGPQPEPLQNTGKLSIQEPQPISQFQVFDGLPQLQHGADNIGVLDNLFQQQQQQQCFPLGNNTIQRTESSSETNQAQEQQIRCLQQQQEQQLQQQTPAPILQQSLIELQKLQEQQQHLQEQQQQILKNISNAGLIDANAFANPLGTLLGTLIGQGNGNGGGSSNSHNTGNAAILGACTWGQIPGLQVQINNNTSPNPIATIPNLDPQIQALPVGFGEKFDPIQDSRQKQFHEQVPLAESQHAPDKSHISIEDKSHVIGTNENNAHISAVMNPSPAIRKTDKKREPNPFPKQLWEAMMTDGYSNHDAYEWLPDGKSFVVVDSTKFCTEILDRHFKQSKYGSFVRKLHRWGFIRLTSGTGTDCFHHPMFQRNNRDLVTKIKCNTRNGKNGKEKGHNPYARGDIMHSVQPSLMGVEKFTRTKVVSPDSAEDIMA</sequence>
<keyword evidence="9" id="KW-1185">Reference proteome</keyword>
<dbReference type="GO" id="GO:0005634">
    <property type="term" value="C:nucleus"/>
    <property type="evidence" value="ECO:0007669"/>
    <property type="project" value="UniProtKB-SubCell"/>
</dbReference>